<dbReference type="SUPFAM" id="SSF56784">
    <property type="entry name" value="HAD-like"/>
    <property type="match status" value="1"/>
</dbReference>
<dbReference type="EMBL" id="KB908877">
    <property type="protein sequence ID" value="EOA80761.1"/>
    <property type="molecule type" value="Genomic_DNA"/>
</dbReference>
<evidence type="ECO:0000313" key="1">
    <source>
        <dbReference type="EMBL" id="EOA80761.1"/>
    </source>
</evidence>
<dbReference type="InterPro" id="IPR036412">
    <property type="entry name" value="HAD-like_sf"/>
</dbReference>
<reference evidence="1 2" key="1">
    <citation type="journal article" date="2012" name="PLoS Pathog.">
        <title>Diverse lifestyles and strategies of plant pathogenesis encoded in the genomes of eighteen Dothideomycetes fungi.</title>
        <authorList>
            <person name="Ohm R.A."/>
            <person name="Feau N."/>
            <person name="Henrissat B."/>
            <person name="Schoch C.L."/>
            <person name="Horwitz B.A."/>
            <person name="Barry K.W."/>
            <person name="Condon B.J."/>
            <person name="Copeland A.C."/>
            <person name="Dhillon B."/>
            <person name="Glaser F."/>
            <person name="Hesse C.N."/>
            <person name="Kosti I."/>
            <person name="LaButti K."/>
            <person name="Lindquist E.A."/>
            <person name="Lucas S."/>
            <person name="Salamov A.A."/>
            <person name="Bradshaw R.E."/>
            <person name="Ciuffetti L."/>
            <person name="Hamelin R.C."/>
            <person name="Kema G.H.J."/>
            <person name="Lawrence C."/>
            <person name="Scott J.A."/>
            <person name="Spatafora J.W."/>
            <person name="Turgeon B.G."/>
            <person name="de Wit P.J.G.M."/>
            <person name="Zhong S."/>
            <person name="Goodwin S.B."/>
            <person name="Grigoriev I.V."/>
        </authorList>
    </citation>
    <scope>NUCLEOTIDE SEQUENCE [LARGE SCALE GENOMIC DNA]</scope>
    <source>
        <strain evidence="2">28A</strain>
    </source>
</reference>
<dbReference type="Gene3D" id="3.40.50.1000">
    <property type="entry name" value="HAD superfamily/HAD-like"/>
    <property type="match status" value="1"/>
</dbReference>
<gene>
    <name evidence="1" type="ORF">SETTUDRAFT_157767</name>
</gene>
<dbReference type="PANTHER" id="PTHR28181:SF1">
    <property type="entry name" value="COLD TOLERANCE PROTEIN 1"/>
    <property type="match status" value="1"/>
</dbReference>
<evidence type="ECO:0000313" key="2">
    <source>
        <dbReference type="Proteomes" id="UP000016935"/>
    </source>
</evidence>
<proteinExistence type="predicted"/>
<dbReference type="AlphaFoldDB" id="R0I5A4"/>
<name>R0I5A4_EXST2</name>
<dbReference type="PANTHER" id="PTHR28181">
    <property type="entry name" value="UPF0655 PROTEIN YCR015C"/>
    <property type="match status" value="1"/>
</dbReference>
<protein>
    <submittedName>
        <fullName evidence="1">Uncharacterized protein</fullName>
    </submittedName>
</protein>
<organism evidence="1 2">
    <name type="scientific">Exserohilum turcicum (strain 28A)</name>
    <name type="common">Northern leaf blight fungus</name>
    <name type="synonym">Setosphaeria turcica</name>
    <dbReference type="NCBI Taxonomy" id="671987"/>
    <lineage>
        <taxon>Eukaryota</taxon>
        <taxon>Fungi</taxon>
        <taxon>Dikarya</taxon>
        <taxon>Ascomycota</taxon>
        <taxon>Pezizomycotina</taxon>
        <taxon>Dothideomycetes</taxon>
        <taxon>Pleosporomycetidae</taxon>
        <taxon>Pleosporales</taxon>
        <taxon>Pleosporineae</taxon>
        <taxon>Pleosporaceae</taxon>
        <taxon>Exserohilum</taxon>
    </lineage>
</organism>
<dbReference type="InterPro" id="IPR023214">
    <property type="entry name" value="HAD_sf"/>
</dbReference>
<dbReference type="HOGENOM" id="CLU_056574_1_0_1"/>
<dbReference type="GeneID" id="19397759"/>
<dbReference type="Proteomes" id="UP000016935">
    <property type="component" value="Unassembled WGS sequence"/>
</dbReference>
<dbReference type="OrthoDB" id="10255128at2759"/>
<dbReference type="RefSeq" id="XP_008031387.1">
    <property type="nucleotide sequence ID" value="XM_008033196.1"/>
</dbReference>
<dbReference type="eggNOG" id="ENOG502S7B4">
    <property type="taxonomic scope" value="Eukaryota"/>
</dbReference>
<accession>R0I5A4</accession>
<dbReference type="InterPro" id="IPR050849">
    <property type="entry name" value="HAD-like_hydrolase_phosphatase"/>
</dbReference>
<keyword evidence="2" id="KW-1185">Reference proteome</keyword>
<reference evidence="1 2" key="2">
    <citation type="journal article" date="2013" name="PLoS Genet.">
        <title>Comparative genome structure, secondary metabolite, and effector coding capacity across Cochliobolus pathogens.</title>
        <authorList>
            <person name="Condon B.J."/>
            <person name="Leng Y."/>
            <person name="Wu D."/>
            <person name="Bushley K.E."/>
            <person name="Ohm R.A."/>
            <person name="Otillar R."/>
            <person name="Martin J."/>
            <person name="Schackwitz W."/>
            <person name="Grimwood J."/>
            <person name="MohdZainudin N."/>
            <person name="Xue C."/>
            <person name="Wang R."/>
            <person name="Manning V.A."/>
            <person name="Dhillon B."/>
            <person name="Tu Z.J."/>
            <person name="Steffenson B.J."/>
            <person name="Salamov A."/>
            <person name="Sun H."/>
            <person name="Lowry S."/>
            <person name="LaButti K."/>
            <person name="Han J."/>
            <person name="Copeland A."/>
            <person name="Lindquist E."/>
            <person name="Barry K."/>
            <person name="Schmutz J."/>
            <person name="Baker S.E."/>
            <person name="Ciuffetti L.M."/>
            <person name="Grigoriev I.V."/>
            <person name="Zhong S."/>
            <person name="Turgeon B.G."/>
        </authorList>
    </citation>
    <scope>NUCLEOTIDE SEQUENCE [LARGE SCALE GENOMIC DNA]</scope>
    <source>
        <strain evidence="2">28A</strain>
    </source>
</reference>
<sequence length="351" mass="38281">MAPGAVQHDTTPANSNNGTALKATARSFHPTGTPDPAKYHAASSQEVVVDHASGIPAPPAMSTRPLWQKAQPMHWILDWDGTITRRDTLDALVAISAAHKPAFPTMHHWQRVSQAYMDDYSALPPIIDAEKRLVRQQRDVEQRSLDRVHASAIFSGLTKQAIEEGAKHAIQASDVQLRHGFSSFHRQYIQARPSAAFAILSVNWSRHFIRSCLAASGIAVPEHAVLSNELHGIAAGNPSSGRIVSAVTGDEVTIVSSGDKLQKFKHMQQSNRPSVYVGDSPTDIECLLAADLGICIRDDPMGSSQRKLAEALETLQVACPKLKDCTQLGERSVVWATDFAEILEWLQINSL</sequence>
<dbReference type="STRING" id="671987.R0I5A4"/>